<dbReference type="STRING" id="521013.SAMN04488567_3380"/>
<dbReference type="InterPro" id="IPR048254">
    <property type="entry name" value="CDP_ALCOHOL_P_TRANSF_CS"/>
</dbReference>
<dbReference type="Pfam" id="PF01066">
    <property type="entry name" value="CDP-OH_P_transf"/>
    <property type="match status" value="1"/>
</dbReference>
<evidence type="ECO:0000313" key="5">
    <source>
        <dbReference type="Proteomes" id="UP000198922"/>
    </source>
</evidence>
<gene>
    <name evidence="4" type="ORF">SAMN04488567_3380</name>
</gene>
<dbReference type="EMBL" id="FNAT01000007">
    <property type="protein sequence ID" value="SDF09475.1"/>
    <property type="molecule type" value="Genomic_DNA"/>
</dbReference>
<organism evidence="4 5">
    <name type="scientific">Limimaricola pyoseonensis</name>
    <dbReference type="NCBI Taxonomy" id="521013"/>
    <lineage>
        <taxon>Bacteria</taxon>
        <taxon>Pseudomonadati</taxon>
        <taxon>Pseudomonadota</taxon>
        <taxon>Alphaproteobacteria</taxon>
        <taxon>Rhodobacterales</taxon>
        <taxon>Paracoccaceae</taxon>
        <taxon>Limimaricola</taxon>
    </lineage>
</organism>
<dbReference type="Gene3D" id="1.20.120.1760">
    <property type="match status" value="1"/>
</dbReference>
<evidence type="ECO:0000256" key="3">
    <source>
        <dbReference type="SAM" id="Phobius"/>
    </source>
</evidence>
<protein>
    <submittedName>
        <fullName evidence="4">Phosphatidylglycerophosphate synthase</fullName>
    </submittedName>
</protein>
<evidence type="ECO:0000256" key="1">
    <source>
        <dbReference type="ARBA" id="ARBA00022679"/>
    </source>
</evidence>
<dbReference type="GO" id="GO:0008654">
    <property type="term" value="P:phospholipid biosynthetic process"/>
    <property type="evidence" value="ECO:0007669"/>
    <property type="project" value="InterPro"/>
</dbReference>
<dbReference type="Proteomes" id="UP000198922">
    <property type="component" value="Unassembled WGS sequence"/>
</dbReference>
<dbReference type="OrthoDB" id="9790577at2"/>
<evidence type="ECO:0000313" key="4">
    <source>
        <dbReference type="EMBL" id="SDF09475.1"/>
    </source>
</evidence>
<keyword evidence="1 2" id="KW-0808">Transferase</keyword>
<dbReference type="PROSITE" id="PS00379">
    <property type="entry name" value="CDP_ALCOHOL_P_TRANSF"/>
    <property type="match status" value="1"/>
</dbReference>
<dbReference type="GO" id="GO:0016780">
    <property type="term" value="F:phosphotransferase activity, for other substituted phosphate groups"/>
    <property type="evidence" value="ECO:0007669"/>
    <property type="project" value="InterPro"/>
</dbReference>
<feature type="transmembrane region" description="Helical" evidence="3">
    <location>
        <begin position="153"/>
        <end position="172"/>
    </location>
</feature>
<comment type="similarity">
    <text evidence="2">Belongs to the CDP-alcohol phosphatidyltransferase class-I family.</text>
</comment>
<keyword evidence="3" id="KW-0472">Membrane</keyword>
<dbReference type="InterPro" id="IPR000462">
    <property type="entry name" value="CDP-OH_P_trans"/>
</dbReference>
<dbReference type="AlphaFoldDB" id="A0A1G7I9U6"/>
<feature type="transmembrane region" description="Helical" evidence="3">
    <location>
        <begin position="21"/>
        <end position="47"/>
    </location>
</feature>
<proteinExistence type="inferred from homology"/>
<dbReference type="RefSeq" id="WP_090113920.1">
    <property type="nucleotide sequence ID" value="NZ_FNAT01000007.1"/>
</dbReference>
<evidence type="ECO:0000256" key="2">
    <source>
        <dbReference type="RuleBase" id="RU003750"/>
    </source>
</evidence>
<keyword evidence="3" id="KW-0812">Transmembrane</keyword>
<name>A0A1G7I9U6_9RHOB</name>
<keyword evidence="3" id="KW-1133">Transmembrane helix</keyword>
<feature type="transmembrane region" description="Helical" evidence="3">
    <location>
        <begin position="109"/>
        <end position="132"/>
    </location>
</feature>
<dbReference type="InterPro" id="IPR043130">
    <property type="entry name" value="CDP-OH_PTrfase_TM_dom"/>
</dbReference>
<dbReference type="GO" id="GO:0016020">
    <property type="term" value="C:membrane"/>
    <property type="evidence" value="ECO:0007669"/>
    <property type="project" value="InterPro"/>
</dbReference>
<accession>A0A1G7I9U6</accession>
<sequence>MLDTVARRLIDPPLNRLGRGLARAGATADGVTLAGLVLGLAAALLIALGESHWALLPLLASRLADGLDGAVARATRRTDWGGYLDIACDFAFYGAVPLAFVLADPAANGVAGAVLLAAFYFNGTTFLGYAILAEKAKIETRAQGVKSLYYSNGLLEGTETIGFFVLICLFPGGFPPLAAIFAALCYISGTVRIIGARRLFRTHGQTGTD</sequence>
<feature type="transmembrane region" description="Helical" evidence="3">
    <location>
        <begin position="178"/>
        <end position="195"/>
    </location>
</feature>
<keyword evidence="5" id="KW-1185">Reference proteome</keyword>
<reference evidence="5" key="1">
    <citation type="submission" date="2016-10" db="EMBL/GenBank/DDBJ databases">
        <authorList>
            <person name="Varghese N."/>
            <person name="Submissions S."/>
        </authorList>
    </citation>
    <scope>NUCLEOTIDE SEQUENCE [LARGE SCALE GENOMIC DNA]</scope>
    <source>
        <strain evidence="5">DSM 21424</strain>
    </source>
</reference>